<evidence type="ECO:0000313" key="2">
    <source>
        <dbReference type="WBParaSite" id="nRc.2.0.1.t37797-RA"/>
    </source>
</evidence>
<sequence length="166" mass="19097">MFIIVNISETYDIQHQNRISLNFLITFDVLSGKLTSTNCSNPEPTEMPDNRGNCSDKATLSDRVLCARFLLSLNPFALNLQPSFGYIERIHKYDTSYEKQVKCGFPTSKAALGYTHCLRRNRNSYSKNQLIVKSGKIILDYSKNESFRIAFIFLDSLKTYDDEVER</sequence>
<organism evidence="1 2">
    <name type="scientific">Romanomermis culicivorax</name>
    <name type="common">Nematode worm</name>
    <dbReference type="NCBI Taxonomy" id="13658"/>
    <lineage>
        <taxon>Eukaryota</taxon>
        <taxon>Metazoa</taxon>
        <taxon>Ecdysozoa</taxon>
        <taxon>Nematoda</taxon>
        <taxon>Enoplea</taxon>
        <taxon>Dorylaimia</taxon>
        <taxon>Mermithida</taxon>
        <taxon>Mermithoidea</taxon>
        <taxon>Mermithidae</taxon>
        <taxon>Romanomermis</taxon>
    </lineage>
</organism>
<dbReference type="AlphaFoldDB" id="A0A915KGD0"/>
<dbReference type="WBParaSite" id="nRc.2.0.1.t37797-RA">
    <property type="protein sequence ID" value="nRc.2.0.1.t37797-RA"/>
    <property type="gene ID" value="nRc.2.0.1.g37797"/>
</dbReference>
<accession>A0A915KGD0</accession>
<evidence type="ECO:0000313" key="1">
    <source>
        <dbReference type="Proteomes" id="UP000887565"/>
    </source>
</evidence>
<reference evidence="2" key="1">
    <citation type="submission" date="2022-11" db="UniProtKB">
        <authorList>
            <consortium name="WormBaseParasite"/>
        </authorList>
    </citation>
    <scope>IDENTIFICATION</scope>
</reference>
<proteinExistence type="predicted"/>
<name>A0A915KGD0_ROMCU</name>
<protein>
    <submittedName>
        <fullName evidence="2">Uncharacterized protein</fullName>
    </submittedName>
</protein>
<keyword evidence="1" id="KW-1185">Reference proteome</keyword>
<dbReference type="Proteomes" id="UP000887565">
    <property type="component" value="Unplaced"/>
</dbReference>